<dbReference type="PANTHER" id="PTHR21405">
    <property type="entry name" value="CDNA SEQUENCE BC021608"/>
    <property type="match status" value="1"/>
</dbReference>
<keyword evidence="2" id="KW-0802">TPR repeat</keyword>
<gene>
    <name evidence="4" type="ORF">GBAR_LOCUS20870</name>
</gene>
<evidence type="ECO:0000256" key="1">
    <source>
        <dbReference type="ARBA" id="ARBA00006995"/>
    </source>
</evidence>
<evidence type="ECO:0000256" key="3">
    <source>
        <dbReference type="SAM" id="MobiDB-lite"/>
    </source>
</evidence>
<evidence type="ECO:0000256" key="2">
    <source>
        <dbReference type="PROSITE-ProRule" id="PRU00339"/>
    </source>
</evidence>
<dbReference type="PROSITE" id="PS50005">
    <property type="entry name" value="TPR"/>
    <property type="match status" value="1"/>
</dbReference>
<dbReference type="PANTHER" id="PTHR21405:SF0">
    <property type="entry name" value="TETRATRICOPEPTIDE REPEAT PROTEIN 36"/>
    <property type="match status" value="1"/>
</dbReference>
<dbReference type="AlphaFoldDB" id="A0AA35X432"/>
<protein>
    <submittedName>
        <fullName evidence="4">Tetratricopeptide repeat protein 36</fullName>
    </submittedName>
</protein>
<dbReference type="Gene3D" id="1.25.40.10">
    <property type="entry name" value="Tetratricopeptide repeat domain"/>
    <property type="match status" value="1"/>
</dbReference>
<dbReference type="InterPro" id="IPR019734">
    <property type="entry name" value="TPR_rpt"/>
</dbReference>
<name>A0AA35X432_GEOBA</name>
<sequence>MASGRSSSDDRILEVIFDPEAPLLALQVSLERVFLLKQEDGELEGGGGHSEQQQPAPREVREREVRAVQAAEEGRLDEALQLLNEAVAMAPDSASVYNNRAQVYQLRQQMEEALSDLNKAVELSGGRGKAGEQALCQRGIIWRVKGEEERALQDFKRAAKLGSRFAQRQVVQLNPYSALCNQMLTEAIGKLQRGEERT</sequence>
<comment type="caution">
    <text evidence="4">The sequence shown here is derived from an EMBL/GenBank/DDBJ whole genome shotgun (WGS) entry which is preliminary data.</text>
</comment>
<dbReference type="EMBL" id="CASHTH010002927">
    <property type="protein sequence ID" value="CAI8037345.1"/>
    <property type="molecule type" value="Genomic_DNA"/>
</dbReference>
<dbReference type="InterPro" id="IPR038906">
    <property type="entry name" value="TTC36"/>
</dbReference>
<comment type="similarity">
    <text evidence="1">Belongs to the TTC36 family.</text>
</comment>
<reference evidence="4" key="1">
    <citation type="submission" date="2023-03" db="EMBL/GenBank/DDBJ databases">
        <authorList>
            <person name="Steffen K."/>
            <person name="Cardenas P."/>
        </authorList>
    </citation>
    <scope>NUCLEOTIDE SEQUENCE</scope>
</reference>
<dbReference type="Pfam" id="PF13414">
    <property type="entry name" value="TPR_11"/>
    <property type="match status" value="1"/>
</dbReference>
<dbReference type="Proteomes" id="UP001174909">
    <property type="component" value="Unassembled WGS sequence"/>
</dbReference>
<feature type="repeat" description="TPR" evidence="2">
    <location>
        <begin position="94"/>
        <end position="127"/>
    </location>
</feature>
<dbReference type="SMART" id="SM00028">
    <property type="entry name" value="TPR"/>
    <property type="match status" value="3"/>
</dbReference>
<dbReference type="SUPFAM" id="SSF48452">
    <property type="entry name" value="TPR-like"/>
    <property type="match status" value="1"/>
</dbReference>
<evidence type="ECO:0000313" key="5">
    <source>
        <dbReference type="Proteomes" id="UP001174909"/>
    </source>
</evidence>
<keyword evidence="5" id="KW-1185">Reference proteome</keyword>
<feature type="region of interest" description="Disordered" evidence="3">
    <location>
        <begin position="41"/>
        <end position="61"/>
    </location>
</feature>
<dbReference type="GO" id="GO:0006570">
    <property type="term" value="P:tyrosine metabolic process"/>
    <property type="evidence" value="ECO:0007669"/>
    <property type="project" value="TreeGrafter"/>
</dbReference>
<accession>A0AA35X432</accession>
<organism evidence="4 5">
    <name type="scientific">Geodia barretti</name>
    <name type="common">Barrett's horny sponge</name>
    <dbReference type="NCBI Taxonomy" id="519541"/>
    <lineage>
        <taxon>Eukaryota</taxon>
        <taxon>Metazoa</taxon>
        <taxon>Porifera</taxon>
        <taxon>Demospongiae</taxon>
        <taxon>Heteroscleromorpha</taxon>
        <taxon>Tetractinellida</taxon>
        <taxon>Astrophorina</taxon>
        <taxon>Geodiidae</taxon>
        <taxon>Geodia</taxon>
    </lineage>
</organism>
<evidence type="ECO:0000313" key="4">
    <source>
        <dbReference type="EMBL" id="CAI8037345.1"/>
    </source>
</evidence>
<proteinExistence type="inferred from homology"/>
<dbReference type="InterPro" id="IPR011990">
    <property type="entry name" value="TPR-like_helical_dom_sf"/>
</dbReference>